<evidence type="ECO:0000256" key="2">
    <source>
        <dbReference type="ARBA" id="ARBA00010488"/>
    </source>
</evidence>
<evidence type="ECO:0000313" key="8">
    <source>
        <dbReference type="Proteomes" id="UP000466864"/>
    </source>
</evidence>
<dbReference type="Gene3D" id="3.40.50.11820">
    <property type="match status" value="1"/>
</dbReference>
<dbReference type="GO" id="GO:0005886">
    <property type="term" value="C:plasma membrane"/>
    <property type="evidence" value="ECO:0007669"/>
    <property type="project" value="UniProtKB-SubCell"/>
</dbReference>
<keyword evidence="5" id="KW-0777">Teichoic acid biosynthesis</keyword>
<comment type="caution">
    <text evidence="7">The sequence shown here is derived from an EMBL/GenBank/DDBJ whole genome shotgun (WGS) entry which is preliminary data.</text>
</comment>
<gene>
    <name evidence="7" type="ORF">FYJ60_09410</name>
</gene>
<keyword evidence="6" id="KW-0472">Membrane</keyword>
<dbReference type="GO" id="GO:0047355">
    <property type="term" value="F:CDP-glycerol glycerophosphotransferase activity"/>
    <property type="evidence" value="ECO:0007669"/>
    <property type="project" value="InterPro"/>
</dbReference>
<dbReference type="InterPro" id="IPR051612">
    <property type="entry name" value="Teichoic_Acid_Biosynth"/>
</dbReference>
<protein>
    <recommendedName>
        <fullName evidence="9">CDP-glycerol:poly(Glycerophosphate) glycerophosphotransferase</fullName>
    </recommendedName>
</protein>
<comment type="subcellular location">
    <subcellularLocation>
        <location evidence="1">Cell membrane</location>
        <topology evidence="1">Peripheral membrane protein</topology>
    </subcellularLocation>
</comment>
<name>A0A7X2P960_9FIRM</name>
<evidence type="ECO:0000313" key="7">
    <source>
        <dbReference type="EMBL" id="MST82532.1"/>
    </source>
</evidence>
<dbReference type="InterPro" id="IPR043149">
    <property type="entry name" value="TagF_N"/>
</dbReference>
<dbReference type="PANTHER" id="PTHR37316">
    <property type="entry name" value="TEICHOIC ACID GLYCEROL-PHOSPHATE PRIMASE"/>
    <property type="match status" value="1"/>
</dbReference>
<dbReference type="PANTHER" id="PTHR37316:SF3">
    <property type="entry name" value="TEICHOIC ACID GLYCEROL-PHOSPHATE TRANSFERASE"/>
    <property type="match status" value="1"/>
</dbReference>
<reference evidence="7 8" key="1">
    <citation type="submission" date="2019-08" db="EMBL/GenBank/DDBJ databases">
        <title>In-depth cultivation of the pig gut microbiome towards novel bacterial diversity and tailored functional studies.</title>
        <authorList>
            <person name="Wylensek D."/>
            <person name="Hitch T.C.A."/>
            <person name="Clavel T."/>
        </authorList>
    </citation>
    <scope>NUCLEOTIDE SEQUENCE [LARGE SCALE GENOMIC DNA]</scope>
    <source>
        <strain evidence="7 8">Oil+RF-744-WCA-WT-13</strain>
    </source>
</reference>
<accession>A0A7X2P960</accession>
<comment type="similarity">
    <text evidence="2">Belongs to the CDP-glycerol glycerophosphotransferase family.</text>
</comment>
<dbReference type="RefSeq" id="WP_154458440.1">
    <property type="nucleotide sequence ID" value="NZ_VUMV01000006.1"/>
</dbReference>
<proteinExistence type="inferred from homology"/>
<evidence type="ECO:0000256" key="4">
    <source>
        <dbReference type="ARBA" id="ARBA00022679"/>
    </source>
</evidence>
<dbReference type="EMBL" id="VUMV01000006">
    <property type="protein sequence ID" value="MST82532.1"/>
    <property type="molecule type" value="Genomic_DNA"/>
</dbReference>
<evidence type="ECO:0000256" key="6">
    <source>
        <dbReference type="ARBA" id="ARBA00023136"/>
    </source>
</evidence>
<keyword evidence="8" id="KW-1185">Reference proteome</keyword>
<dbReference type="Gene3D" id="3.40.50.12580">
    <property type="match status" value="1"/>
</dbReference>
<evidence type="ECO:0008006" key="9">
    <source>
        <dbReference type="Google" id="ProtNLM"/>
    </source>
</evidence>
<dbReference type="SUPFAM" id="SSF53756">
    <property type="entry name" value="UDP-Glycosyltransferase/glycogen phosphorylase"/>
    <property type="match status" value="1"/>
</dbReference>
<evidence type="ECO:0000256" key="5">
    <source>
        <dbReference type="ARBA" id="ARBA00022944"/>
    </source>
</evidence>
<dbReference type="GO" id="GO:0019350">
    <property type="term" value="P:teichoic acid biosynthetic process"/>
    <property type="evidence" value="ECO:0007669"/>
    <property type="project" value="UniProtKB-KW"/>
</dbReference>
<dbReference type="InterPro" id="IPR007554">
    <property type="entry name" value="Glycerophosphate_synth"/>
</dbReference>
<sequence>MESNILQKIKKHGLVGSMKVVELHAAVAINNKCFYYYKKHRRMDEQLIVMESEGDLSDNAFALYDYMRHNDYLKKYHVAWLVDRVEEAKTLQQKNPEDFPNTEFVQKLPKKVDKRWAEVLATCKWYIYDHCNLLAPLIKRKEQKVIYLSHGWGYKAAKGGFTTNDLTHYDMITVTGHISAKGMSEYWQEPEEKAVITGYPRLDYFFQSNAKVREKINQKWHLAHYKKVIFWMPTFRQSYNESLSEDYIKNQTGLPIFETKDSLQEFSDFLKTRNLLLIFKLHHLQAELPVFQSYFENILLVRDEDLHKMGVQLYQFIDMADALISDYSSISIDFLLKDKPIVFTLDDYEDYRKSRGFFPENAIDFMKGYHVYNQKELEDSLSEIADGIDKYIGERHAVMKNYHTYSDGNSARRVLDTIGIKWKA</sequence>
<dbReference type="InterPro" id="IPR043148">
    <property type="entry name" value="TagF_C"/>
</dbReference>
<keyword evidence="3" id="KW-1003">Cell membrane</keyword>
<organism evidence="7 8">
    <name type="scientific">Bilifractor porci</name>
    <dbReference type="NCBI Taxonomy" id="2606636"/>
    <lineage>
        <taxon>Bacteria</taxon>
        <taxon>Bacillati</taxon>
        <taxon>Bacillota</taxon>
        <taxon>Clostridia</taxon>
        <taxon>Lachnospirales</taxon>
        <taxon>Lachnospiraceae</taxon>
        <taxon>Bilifractor</taxon>
    </lineage>
</organism>
<evidence type="ECO:0000256" key="1">
    <source>
        <dbReference type="ARBA" id="ARBA00004202"/>
    </source>
</evidence>
<evidence type="ECO:0000256" key="3">
    <source>
        <dbReference type="ARBA" id="ARBA00022475"/>
    </source>
</evidence>
<keyword evidence="4" id="KW-0808">Transferase</keyword>
<dbReference type="AlphaFoldDB" id="A0A7X2P960"/>
<dbReference type="Pfam" id="PF04464">
    <property type="entry name" value="Glyphos_transf"/>
    <property type="match status" value="1"/>
</dbReference>
<dbReference type="Proteomes" id="UP000466864">
    <property type="component" value="Unassembled WGS sequence"/>
</dbReference>